<feature type="compositionally biased region" description="Basic and acidic residues" evidence="1">
    <location>
        <begin position="130"/>
        <end position="140"/>
    </location>
</feature>
<keyword evidence="2" id="KW-0812">Transmembrane</keyword>
<protein>
    <recommendedName>
        <fullName evidence="5">Mce-associated membrane protein</fullName>
    </recommendedName>
</protein>
<keyword evidence="2" id="KW-1133">Transmembrane helix</keyword>
<proteinExistence type="predicted"/>
<gene>
    <name evidence="3" type="ORF">ACFPCY_29940</name>
</gene>
<evidence type="ECO:0000256" key="2">
    <source>
        <dbReference type="SAM" id="Phobius"/>
    </source>
</evidence>
<sequence length="362" mass="37384">MTAKTTRNAGKDEAAEEAAESGSAEVAAEEQPEETAERAAPKAPAKRKRRVRVIEVIEDDDDLDDVLEALEAEEAEEAEPAPKPAAKKPAPAAKKAAPAAKTAAPAAKKAKPTIVEDEAEAEDEAEEDGAPEKAETRRASGDGGGAVNLDSRSGPGGFSMSRNAAIATVVVVALLASLGIWQWTSASKLSGKEHDRDAVEKVATAYGDAVFNYNASNYQQQMNKVQGMLAGDLLELYKRCTVPNLGDNFKTNPGLSLKSQTSKVFVGDVDGKFATATIATDITVQSSQGSTAAPASLIRLSLAKSGGSWKVTQQFPSGVSQQSTDCSGSSSIPVSPNGQNGQNGQTGNGGKPSGTPSAKPSN</sequence>
<evidence type="ECO:0000256" key="1">
    <source>
        <dbReference type="SAM" id="MobiDB-lite"/>
    </source>
</evidence>
<feature type="compositionally biased region" description="Low complexity" evidence="1">
    <location>
        <begin position="87"/>
        <end position="107"/>
    </location>
</feature>
<evidence type="ECO:0008006" key="5">
    <source>
        <dbReference type="Google" id="ProtNLM"/>
    </source>
</evidence>
<reference evidence="4" key="1">
    <citation type="journal article" date="2019" name="Int. J. Syst. Evol. Microbiol.">
        <title>The Global Catalogue of Microorganisms (GCM) 10K type strain sequencing project: providing services to taxonomists for standard genome sequencing and annotation.</title>
        <authorList>
            <consortium name="The Broad Institute Genomics Platform"/>
            <consortium name="The Broad Institute Genome Sequencing Center for Infectious Disease"/>
            <person name="Wu L."/>
            <person name="Ma J."/>
        </authorList>
    </citation>
    <scope>NUCLEOTIDE SEQUENCE [LARGE SCALE GENOMIC DNA]</scope>
    <source>
        <strain evidence="4">KLKA75</strain>
    </source>
</reference>
<dbReference type="Proteomes" id="UP001595872">
    <property type="component" value="Unassembled WGS sequence"/>
</dbReference>
<dbReference type="EMBL" id="JBHSIT010000009">
    <property type="protein sequence ID" value="MFC4911558.1"/>
    <property type="molecule type" value="Genomic_DNA"/>
</dbReference>
<organism evidence="3 4">
    <name type="scientific">Actinomadura gamaensis</name>
    <dbReference type="NCBI Taxonomy" id="1763541"/>
    <lineage>
        <taxon>Bacteria</taxon>
        <taxon>Bacillati</taxon>
        <taxon>Actinomycetota</taxon>
        <taxon>Actinomycetes</taxon>
        <taxon>Streptosporangiales</taxon>
        <taxon>Thermomonosporaceae</taxon>
        <taxon>Actinomadura</taxon>
    </lineage>
</organism>
<feature type="compositionally biased region" description="Acidic residues" evidence="1">
    <location>
        <begin position="115"/>
        <end position="129"/>
    </location>
</feature>
<keyword evidence="2" id="KW-0472">Membrane</keyword>
<feature type="region of interest" description="Disordered" evidence="1">
    <location>
        <begin position="313"/>
        <end position="362"/>
    </location>
</feature>
<feature type="compositionally biased region" description="Acidic residues" evidence="1">
    <location>
        <begin position="56"/>
        <end position="79"/>
    </location>
</feature>
<accession>A0ABV9U7R3</accession>
<evidence type="ECO:0000313" key="4">
    <source>
        <dbReference type="Proteomes" id="UP001595872"/>
    </source>
</evidence>
<feature type="transmembrane region" description="Helical" evidence="2">
    <location>
        <begin position="164"/>
        <end position="183"/>
    </location>
</feature>
<comment type="caution">
    <text evidence="3">The sequence shown here is derived from an EMBL/GenBank/DDBJ whole genome shotgun (WGS) entry which is preliminary data.</text>
</comment>
<evidence type="ECO:0000313" key="3">
    <source>
        <dbReference type="EMBL" id="MFC4911558.1"/>
    </source>
</evidence>
<feature type="region of interest" description="Disordered" evidence="1">
    <location>
        <begin position="1"/>
        <end position="154"/>
    </location>
</feature>
<keyword evidence="4" id="KW-1185">Reference proteome</keyword>
<dbReference type="RefSeq" id="WP_378260579.1">
    <property type="nucleotide sequence ID" value="NZ_JBHSIT010000009.1"/>
</dbReference>
<feature type="compositionally biased region" description="Low complexity" evidence="1">
    <location>
        <begin position="320"/>
        <end position="343"/>
    </location>
</feature>
<name>A0ABV9U7R3_9ACTN</name>